<gene>
    <name evidence="2" type="ORF">Fot_51620</name>
</gene>
<keyword evidence="3" id="KW-1185">Reference proteome</keyword>
<comment type="caution">
    <text evidence="2">The sequence shown here is derived from an EMBL/GenBank/DDBJ whole genome shotgun (WGS) entry which is preliminary data.</text>
</comment>
<evidence type="ECO:0000313" key="2">
    <source>
        <dbReference type="EMBL" id="KAL2468095.1"/>
    </source>
</evidence>
<dbReference type="Proteomes" id="UP001604277">
    <property type="component" value="Unassembled WGS sequence"/>
</dbReference>
<dbReference type="AlphaFoldDB" id="A0ABD1PVZ1"/>
<evidence type="ECO:0000313" key="3">
    <source>
        <dbReference type="Proteomes" id="UP001604277"/>
    </source>
</evidence>
<dbReference type="InterPro" id="IPR051105">
    <property type="entry name" value="WWC/KIBRA_Hippo_Reg"/>
</dbReference>
<feature type="region of interest" description="Disordered" evidence="1">
    <location>
        <begin position="79"/>
        <end position="100"/>
    </location>
</feature>
<dbReference type="PANTHER" id="PTHR14791:SF42">
    <property type="entry name" value="F16L1.2 PROTEIN"/>
    <property type="match status" value="1"/>
</dbReference>
<dbReference type="EMBL" id="JBFOLJ010000017">
    <property type="protein sequence ID" value="KAL2468095.1"/>
    <property type="molecule type" value="Genomic_DNA"/>
</dbReference>
<evidence type="ECO:0008006" key="4">
    <source>
        <dbReference type="Google" id="ProtNLM"/>
    </source>
</evidence>
<protein>
    <recommendedName>
        <fullName evidence="4">WW domain-containing protein</fullName>
    </recommendedName>
</protein>
<accession>A0ABD1PVZ1</accession>
<dbReference type="PANTHER" id="PTHR14791">
    <property type="entry name" value="BOMB/KIRA PROTEINS"/>
    <property type="match status" value="1"/>
</dbReference>
<organism evidence="2 3">
    <name type="scientific">Forsythia ovata</name>
    <dbReference type="NCBI Taxonomy" id="205694"/>
    <lineage>
        <taxon>Eukaryota</taxon>
        <taxon>Viridiplantae</taxon>
        <taxon>Streptophyta</taxon>
        <taxon>Embryophyta</taxon>
        <taxon>Tracheophyta</taxon>
        <taxon>Spermatophyta</taxon>
        <taxon>Magnoliopsida</taxon>
        <taxon>eudicotyledons</taxon>
        <taxon>Gunneridae</taxon>
        <taxon>Pentapetalae</taxon>
        <taxon>asterids</taxon>
        <taxon>lamiids</taxon>
        <taxon>Lamiales</taxon>
        <taxon>Oleaceae</taxon>
        <taxon>Forsythieae</taxon>
        <taxon>Forsythia</taxon>
    </lineage>
</organism>
<proteinExistence type="predicted"/>
<sequence length="201" mass="22952">MVSFHTPLSLVTGKTVQESESLSKKRKWDDPSEMPERVKTVKPLFDAYVQRETLLPLEWQRCLDIKSGKIYFYNTRTHHKRTPSDPRILSPEPSNPSSMSLDLELNLPCGSLEKKIDIQEQDNSFMKQSSSSDVGPMPGLTRSPSWLTFEGEQQEMVTAVCKKCYMLVMMYKSSPACPNCKYMHPPDTSPNLFNPRLSLLC</sequence>
<reference evidence="3" key="1">
    <citation type="submission" date="2024-07" db="EMBL/GenBank/DDBJ databases">
        <title>Two chromosome-level genome assemblies of Korean endemic species Abeliophyllum distichum and Forsythia ovata (Oleaceae).</title>
        <authorList>
            <person name="Jang H."/>
        </authorList>
    </citation>
    <scope>NUCLEOTIDE SEQUENCE [LARGE SCALE GENOMIC DNA]</scope>
</reference>
<name>A0ABD1PVZ1_9LAMI</name>
<evidence type="ECO:0000256" key="1">
    <source>
        <dbReference type="SAM" id="MobiDB-lite"/>
    </source>
</evidence>